<feature type="transmembrane region" description="Helical" evidence="15">
    <location>
        <begin position="272"/>
        <end position="292"/>
    </location>
</feature>
<evidence type="ECO:0000256" key="10">
    <source>
        <dbReference type="ARBA" id="ARBA00022989"/>
    </source>
</evidence>
<keyword evidence="11 15" id="KW-0472">Membrane</keyword>
<evidence type="ECO:0000256" key="12">
    <source>
        <dbReference type="ARBA" id="ARBA00032069"/>
    </source>
</evidence>
<comment type="similarity">
    <text evidence="3">Belongs to the ALG10 glucosyltransferase family.</text>
</comment>
<keyword evidence="8 15" id="KW-0812">Transmembrane</keyword>
<evidence type="ECO:0000313" key="16">
    <source>
        <dbReference type="EMBL" id="TPX30521.1"/>
    </source>
</evidence>
<organism evidence="16 17">
    <name type="scientific">Synchytrium microbalum</name>
    <dbReference type="NCBI Taxonomy" id="1806994"/>
    <lineage>
        <taxon>Eukaryota</taxon>
        <taxon>Fungi</taxon>
        <taxon>Fungi incertae sedis</taxon>
        <taxon>Chytridiomycota</taxon>
        <taxon>Chytridiomycota incertae sedis</taxon>
        <taxon>Chytridiomycetes</taxon>
        <taxon>Synchytriales</taxon>
        <taxon>Synchytriaceae</taxon>
        <taxon>Synchytrium</taxon>
    </lineage>
</organism>
<dbReference type="RefSeq" id="XP_031022168.1">
    <property type="nucleotide sequence ID" value="XM_031171858.1"/>
</dbReference>
<reference evidence="16 17" key="1">
    <citation type="journal article" date="2019" name="Sci. Rep.">
        <title>Comparative genomics of chytrid fungi reveal insights into the obligate biotrophic and pathogenic lifestyle of Synchytrium endobioticum.</title>
        <authorList>
            <person name="van de Vossenberg B.T.L.H."/>
            <person name="Warris S."/>
            <person name="Nguyen H.D.T."/>
            <person name="van Gent-Pelzer M.P.E."/>
            <person name="Joly D.L."/>
            <person name="van de Geest H.C."/>
            <person name="Bonants P.J.M."/>
            <person name="Smith D.S."/>
            <person name="Levesque C.A."/>
            <person name="van der Lee T.A.J."/>
        </authorList>
    </citation>
    <scope>NUCLEOTIDE SEQUENCE [LARGE SCALE GENOMIC DNA]</scope>
    <source>
        <strain evidence="16 17">JEL517</strain>
    </source>
</reference>
<keyword evidence="7 16" id="KW-0808">Transferase</keyword>
<evidence type="ECO:0000256" key="3">
    <source>
        <dbReference type="ARBA" id="ARBA00010600"/>
    </source>
</evidence>
<sequence>MNWIIVGGLAVLLVYLQLRWISPIVSSPYMDEIFHIRQAQKYCNGIWNEYDPKLTTPPGLYFASLAILTPLKFIATWTDPCSTTMLRLTNTIFGVGIYIVSYLLLQHLHPSERGKNMGALVIAIFPVSFFFNLLYYTDSGSTLFVLLSYWMMVKGLYGGSSVAGLIAFAFRQSNIVWTVFTAGLATISVVKQNLNTEQIEMLDSTMSDLALQRRGDRRYILTLILSILTNISLLLSNLWPYLINILVFLAYLKWNGGIVLGDKAHHIASINIPQVFYFCGFLVFFAVPLLITQVNMNELKSLRNLLRFATFLPVAIYIISRYTYGLLVYSSCMYSEFNDTSTK</sequence>
<comment type="subcellular location">
    <subcellularLocation>
        <location evidence="1">Endoplasmic reticulum membrane</location>
        <topology evidence="1">Multi-pass membrane protein</topology>
    </subcellularLocation>
</comment>
<comment type="function">
    <text evidence="13">Dol-P-Glc:Glc(2)Man(9)GlcNAc(2)-PP-Dol alpha-1,2-glucosyltransferase that operates in the biosynthetic pathway of dolichol-linked oligosaccharides, the glycan precursors employed in protein asparagine (N)-glycosylation. The assembly of dolichol-linked oligosaccharides begins on the cytosolic side of the endoplasmic reticulum membrane and finishes in its lumen. The sequential addition of sugars to dolichol pyrophosphate produces dolichol-linked oligosaccharides containing fourteen sugars, including two GlcNAcs, nine mannoses and three glucoses. Once assembled, the oligosaccharide is transferred from the lipid to nascent proteins by oligosaccharyltransferases. In the lumen of the endoplasmic reticulum, adds the third and last glucose residue from dolichyl phosphate glucose (Dol-P-Glc) onto the lipid-linked oligosaccharide intermediate Glc(2)Man(9)GlcNAc(2)-PP-Dol to produce Glc(3)Man(9)GlcNAc(2)-PP-Dol.</text>
</comment>
<evidence type="ECO:0000256" key="7">
    <source>
        <dbReference type="ARBA" id="ARBA00022679"/>
    </source>
</evidence>
<feature type="transmembrane region" description="Helical" evidence="15">
    <location>
        <begin position="85"/>
        <end position="105"/>
    </location>
</feature>
<evidence type="ECO:0000313" key="17">
    <source>
        <dbReference type="Proteomes" id="UP000319731"/>
    </source>
</evidence>
<dbReference type="InterPro" id="IPR016900">
    <property type="entry name" value="Alg10"/>
</dbReference>
<dbReference type="Pfam" id="PF04922">
    <property type="entry name" value="DIE2_ALG10"/>
    <property type="match status" value="1"/>
</dbReference>
<name>A0A507BTA5_9FUNG</name>
<dbReference type="EC" id="2.4.1.256" evidence="4"/>
<evidence type="ECO:0000256" key="13">
    <source>
        <dbReference type="ARBA" id="ARBA00044727"/>
    </source>
</evidence>
<feature type="transmembrane region" description="Helical" evidence="15">
    <location>
        <begin position="117"/>
        <end position="136"/>
    </location>
</feature>
<gene>
    <name evidence="16" type="primary">DIE2</name>
    <name evidence="16" type="ORF">SmJEL517_g05932</name>
</gene>
<evidence type="ECO:0000256" key="11">
    <source>
        <dbReference type="ARBA" id="ARBA00023136"/>
    </source>
</evidence>
<comment type="pathway">
    <text evidence="2">Protein modification; protein glycosylation.</text>
</comment>
<evidence type="ECO:0000256" key="8">
    <source>
        <dbReference type="ARBA" id="ARBA00022692"/>
    </source>
</evidence>
<proteinExistence type="inferred from homology"/>
<feature type="transmembrane region" description="Helical" evidence="15">
    <location>
        <begin position="219"/>
        <end position="252"/>
    </location>
</feature>
<protein>
    <recommendedName>
        <fullName evidence="5">Dol-P-Glc:Glc(2)Man(9)GlcNAc(2)-PP-Dol alpha-1,2-glucosyltransferase</fullName>
        <ecNumber evidence="4">2.4.1.256</ecNumber>
    </recommendedName>
    <alternativeName>
        <fullName evidence="12">Asparagine-linked glycosylation protein 10</fullName>
    </alternativeName>
</protein>
<accession>A0A507BTA5</accession>
<evidence type="ECO:0000256" key="9">
    <source>
        <dbReference type="ARBA" id="ARBA00022824"/>
    </source>
</evidence>
<dbReference type="AlphaFoldDB" id="A0A507BTA5"/>
<evidence type="ECO:0000256" key="14">
    <source>
        <dbReference type="ARBA" id="ARBA00048064"/>
    </source>
</evidence>
<feature type="transmembrane region" description="Helical" evidence="15">
    <location>
        <begin position="304"/>
        <end position="324"/>
    </location>
</feature>
<dbReference type="GO" id="GO:0005789">
    <property type="term" value="C:endoplasmic reticulum membrane"/>
    <property type="evidence" value="ECO:0007669"/>
    <property type="project" value="UniProtKB-SubCell"/>
</dbReference>
<dbReference type="PANTHER" id="PTHR12989">
    <property type="entry name" value="ALPHA-1,2-GLUCOSYLTRANSFERASE ALG10"/>
    <property type="match status" value="1"/>
</dbReference>
<feature type="transmembrane region" description="Helical" evidence="15">
    <location>
        <begin position="143"/>
        <end position="169"/>
    </location>
</feature>
<evidence type="ECO:0000256" key="15">
    <source>
        <dbReference type="SAM" id="Phobius"/>
    </source>
</evidence>
<evidence type="ECO:0000256" key="6">
    <source>
        <dbReference type="ARBA" id="ARBA00022676"/>
    </source>
</evidence>
<keyword evidence="6" id="KW-0328">Glycosyltransferase</keyword>
<dbReference type="PANTHER" id="PTHR12989:SF10">
    <property type="entry name" value="DOL-P-GLC:GLC(2)MAN(9)GLCNAC(2)-PP-DOL ALPHA-1,2-GLUCOSYLTRANSFERASE-RELATED"/>
    <property type="match status" value="1"/>
</dbReference>
<keyword evidence="10 15" id="KW-1133">Transmembrane helix</keyword>
<dbReference type="Proteomes" id="UP000319731">
    <property type="component" value="Unassembled WGS sequence"/>
</dbReference>
<evidence type="ECO:0000256" key="5">
    <source>
        <dbReference type="ARBA" id="ARBA00018512"/>
    </source>
</evidence>
<dbReference type="GO" id="GO:0006488">
    <property type="term" value="P:dolichol-linked oligosaccharide biosynthetic process"/>
    <property type="evidence" value="ECO:0007669"/>
    <property type="project" value="InterPro"/>
</dbReference>
<evidence type="ECO:0000256" key="2">
    <source>
        <dbReference type="ARBA" id="ARBA00004922"/>
    </source>
</evidence>
<dbReference type="EMBL" id="QEAO01000066">
    <property type="protein sequence ID" value="TPX30521.1"/>
    <property type="molecule type" value="Genomic_DNA"/>
</dbReference>
<evidence type="ECO:0000256" key="1">
    <source>
        <dbReference type="ARBA" id="ARBA00004477"/>
    </source>
</evidence>
<dbReference type="STRING" id="1806994.A0A507BTA5"/>
<comment type="caution">
    <text evidence="16">The sequence shown here is derived from an EMBL/GenBank/DDBJ whole genome shotgun (WGS) entry which is preliminary data.</text>
</comment>
<evidence type="ECO:0000256" key="4">
    <source>
        <dbReference type="ARBA" id="ARBA00011967"/>
    </source>
</evidence>
<keyword evidence="17" id="KW-1185">Reference proteome</keyword>
<comment type="catalytic activity">
    <reaction evidence="14">
        <text>an alpha-D-Glc-(1-&gt;3)-alpha-D-Glc-(1-&gt;3)-alpha-D-Man-(1-&gt;2)-alpha-D-Man-(1-&gt;2)-alpha-D-Man-(1-&gt;3)-[alpha-D-Man-(1-&gt;2)-alpha-D-Man-(1-&gt;3)-[alpha-D-Man-(1-&gt;2)-alpha-D-Man-(1-&gt;6)]-alpha-D-Man-(1-&gt;6)]-beta-D-Man-(1-&gt;4)-beta-D-GlcNAc-(1-&gt;4)-alpha-D-GlcNAc-diphospho-di-trans,poly-cis-dolichol + a di-trans,poly-cis-dolichyl beta-D-glucosyl phosphate = a alpha-D-Glc-(1-&gt;2)-alpha-D-Glc-(1-&gt;3)-alpha-D-Glc-(1-&gt;3)-alpha-D-Man-(1-&gt;2)-alpha-D-Man-(1-&gt;2)-alpha-D-Man-(1-&gt;3)-[alpha-D-Man-(1-&gt;2)-alpha-D-Man-(1-&gt;3)-[alpha-D-Man-(1-&gt;2)-alpha-D-Man-(1-&gt;6)]-alpha-D-Man-(1-&gt;6)]-beta-D-Man-(1-&gt;4)-beta-D-GlcNAc-(1-&gt;4)-alpha-D-GlcNAc-diphospho-di-trans,poly-cis-dolichol + a di-trans,poly-cis-dolichyl phosphate + H(+)</text>
        <dbReference type="Rhea" id="RHEA:29543"/>
        <dbReference type="Rhea" id="RHEA-COMP:19498"/>
        <dbReference type="Rhea" id="RHEA-COMP:19502"/>
        <dbReference type="Rhea" id="RHEA-COMP:19512"/>
        <dbReference type="Rhea" id="RHEA-COMP:19522"/>
        <dbReference type="ChEBI" id="CHEBI:15378"/>
        <dbReference type="ChEBI" id="CHEBI:57525"/>
        <dbReference type="ChEBI" id="CHEBI:57683"/>
        <dbReference type="ChEBI" id="CHEBI:132522"/>
        <dbReference type="ChEBI" id="CHEBI:132523"/>
        <dbReference type="EC" id="2.4.1.256"/>
    </reaction>
    <physiologicalReaction direction="left-to-right" evidence="14">
        <dbReference type="Rhea" id="RHEA:29544"/>
    </physiologicalReaction>
</comment>
<dbReference type="OrthoDB" id="4769at2759"/>
<dbReference type="GO" id="GO:0106073">
    <property type="term" value="F:dolichyl pyrophosphate Glc2Man9GlcNAc2 alpha-1,2-glucosyltransferase activity"/>
    <property type="evidence" value="ECO:0007669"/>
    <property type="project" value="UniProtKB-EC"/>
</dbReference>
<dbReference type="GeneID" id="42007155"/>
<keyword evidence="9" id="KW-0256">Endoplasmic reticulum</keyword>